<evidence type="ECO:0000313" key="2">
    <source>
        <dbReference type="EMBL" id="ERT59190.1"/>
    </source>
</evidence>
<name>U7UIN5_9FIRM</name>
<evidence type="ECO:0000259" key="1">
    <source>
        <dbReference type="Pfam" id="PF13354"/>
    </source>
</evidence>
<dbReference type="InterPro" id="IPR045155">
    <property type="entry name" value="Beta-lactam_cat"/>
</dbReference>
<dbReference type="RefSeq" id="WP_023053817.1">
    <property type="nucleotide sequence ID" value="NZ_AWXA01000037.1"/>
</dbReference>
<evidence type="ECO:0000313" key="3">
    <source>
        <dbReference type="Proteomes" id="UP000017090"/>
    </source>
</evidence>
<dbReference type="InterPro" id="IPR000871">
    <property type="entry name" value="Beta-lactam_class-A"/>
</dbReference>
<dbReference type="Gene3D" id="3.40.710.10">
    <property type="entry name" value="DD-peptidase/beta-lactamase superfamily"/>
    <property type="match status" value="1"/>
</dbReference>
<dbReference type="EC" id="3.5.2.6" evidence="2"/>
<dbReference type="GO" id="GO:0046677">
    <property type="term" value="P:response to antibiotic"/>
    <property type="evidence" value="ECO:0007669"/>
    <property type="project" value="InterPro"/>
</dbReference>
<keyword evidence="2" id="KW-0378">Hydrolase</keyword>
<organism evidence="2 3">
    <name type="scientific">Megasphaera vaginalis</name>
    <name type="common">ex Srinivasan et al. 2021</name>
    <dbReference type="NCBI Taxonomy" id="1111454"/>
    <lineage>
        <taxon>Bacteria</taxon>
        <taxon>Bacillati</taxon>
        <taxon>Bacillota</taxon>
        <taxon>Negativicutes</taxon>
        <taxon>Veillonellales</taxon>
        <taxon>Veillonellaceae</taxon>
        <taxon>Megasphaera</taxon>
    </lineage>
</organism>
<dbReference type="Pfam" id="PF13354">
    <property type="entry name" value="Beta-lactamase2"/>
    <property type="match status" value="1"/>
</dbReference>
<dbReference type="SUPFAM" id="SSF56601">
    <property type="entry name" value="beta-lactamase/transpeptidase-like"/>
    <property type="match status" value="1"/>
</dbReference>
<reference evidence="2 3" key="1">
    <citation type="submission" date="2013-09" db="EMBL/GenBank/DDBJ databases">
        <authorList>
            <person name="Durkin A.S."/>
            <person name="Haft D.R."/>
            <person name="McCorrison J."/>
            <person name="Torralba M."/>
            <person name="Gillis M."/>
            <person name="Haft D.H."/>
            <person name="Methe B."/>
            <person name="Sutton G."/>
            <person name="Nelson K.E."/>
        </authorList>
    </citation>
    <scope>NUCLEOTIDE SEQUENCE [LARGE SCALE GENOMIC DNA]</scope>
    <source>
        <strain evidence="2 3">BV3C16-1</strain>
    </source>
</reference>
<gene>
    <name evidence="2" type="ORF">HMPREF1250_1368</name>
</gene>
<dbReference type="STRING" id="1111454.HMPREF1250_1368"/>
<accession>U7UIN5</accession>
<dbReference type="GO" id="GO:0008800">
    <property type="term" value="F:beta-lactamase activity"/>
    <property type="evidence" value="ECO:0007669"/>
    <property type="project" value="UniProtKB-EC"/>
</dbReference>
<dbReference type="PANTHER" id="PTHR35333">
    <property type="entry name" value="BETA-LACTAMASE"/>
    <property type="match status" value="1"/>
</dbReference>
<dbReference type="eggNOG" id="COG2367">
    <property type="taxonomic scope" value="Bacteria"/>
</dbReference>
<dbReference type="OrthoDB" id="9775096at2"/>
<dbReference type="InterPro" id="IPR012338">
    <property type="entry name" value="Beta-lactam/transpept-like"/>
</dbReference>
<feature type="domain" description="Beta-lactamase class A catalytic" evidence="1">
    <location>
        <begin position="22"/>
        <end position="225"/>
    </location>
</feature>
<sequence length="259" mass="28182">MNETLQQVCDDYWHGAGELAVYCRRLGGGEPFLLRDRPMAAASLIKIPIMIEAFRQERAGRISFSARWPVRAAVPGGSFYTLPINTPVTTAVLIEHMIVESDNTCANMLLDILGMAAVNDCIDGLGLKGTRLRRKMMDFTAAAAGRENVTTPGDMGRLMTLLAEGRCLGRRADAAMCGILSRQEDNCVIPAQMVRSLRIDHKTGELAGVYHDCGILYAPQGKLILCLMADGIKNEAQAIYDMSYLARALYDAVAAAPVI</sequence>
<comment type="caution">
    <text evidence="2">The sequence shown here is derived from an EMBL/GenBank/DDBJ whole genome shotgun (WGS) entry which is preliminary data.</text>
</comment>
<proteinExistence type="predicted"/>
<dbReference type="PATRIC" id="fig|1111454.3.peg.1292"/>
<dbReference type="PANTHER" id="PTHR35333:SF4">
    <property type="entry name" value="SLR0121 PROTEIN"/>
    <property type="match status" value="1"/>
</dbReference>
<protein>
    <submittedName>
        <fullName evidence="2">Class A beta-lactamase</fullName>
        <ecNumber evidence="2">3.5.2.6</ecNumber>
    </submittedName>
</protein>
<dbReference type="Proteomes" id="UP000017090">
    <property type="component" value="Unassembled WGS sequence"/>
</dbReference>
<dbReference type="AlphaFoldDB" id="U7UIN5"/>
<dbReference type="GO" id="GO:0030655">
    <property type="term" value="P:beta-lactam antibiotic catabolic process"/>
    <property type="evidence" value="ECO:0007669"/>
    <property type="project" value="InterPro"/>
</dbReference>
<keyword evidence="3" id="KW-1185">Reference proteome</keyword>
<dbReference type="EMBL" id="AWXA01000037">
    <property type="protein sequence ID" value="ERT59190.1"/>
    <property type="molecule type" value="Genomic_DNA"/>
</dbReference>